<sequence>MKRTRTLQTTMNHLAKKPANTARSYTPINKLLFNLGDSLNFNLFFHNSLSRMSLFLHSDTIIDISDCVSLLWNVPYKLDII</sequence>
<dbReference type="AlphaFoldDB" id="A0A7S7RRF1"/>
<proteinExistence type="predicted"/>
<dbReference type="KEGG" id="smas:HUE87_04425"/>
<accession>A0A7S7RRF1</accession>
<protein>
    <submittedName>
        <fullName evidence="1">Uncharacterized protein</fullName>
    </submittedName>
</protein>
<dbReference type="EMBL" id="CP054493">
    <property type="protein sequence ID" value="QOY55485.1"/>
    <property type="molecule type" value="Genomic_DNA"/>
</dbReference>
<name>A0A7S7RRF1_9BACT</name>
<dbReference type="Proteomes" id="UP000593836">
    <property type="component" value="Chromosome"/>
</dbReference>
<gene>
    <name evidence="1" type="ORF">HUE87_04425</name>
</gene>
<evidence type="ECO:0000313" key="1">
    <source>
        <dbReference type="EMBL" id="QOY55485.1"/>
    </source>
</evidence>
<evidence type="ECO:0000313" key="2">
    <source>
        <dbReference type="Proteomes" id="UP000593836"/>
    </source>
</evidence>
<organism evidence="1 2">
    <name type="scientific">Candidatus Sulfurimonas marisnigri</name>
    <dbReference type="NCBI Taxonomy" id="2740405"/>
    <lineage>
        <taxon>Bacteria</taxon>
        <taxon>Pseudomonadati</taxon>
        <taxon>Campylobacterota</taxon>
        <taxon>Epsilonproteobacteria</taxon>
        <taxon>Campylobacterales</taxon>
        <taxon>Sulfurimonadaceae</taxon>
        <taxon>Sulfurimonas</taxon>
    </lineage>
</organism>
<reference evidence="1 2" key="1">
    <citation type="submission" date="2020-05" db="EMBL/GenBank/DDBJ databases">
        <title>Sulfurimonas marisnigri, sp. nov., and Sulfurimonas baltica, sp. nov., manganese oxide reducing chemolithoautotrophs of the class Epsilonproteobacteria isolated from the pelagic redoxclines of the Black and Baltic Seas and emended description of the genus Sulfurimonas.</title>
        <authorList>
            <person name="Henkel J.V."/>
            <person name="Laudan C."/>
            <person name="Werner J."/>
            <person name="Neu T."/>
            <person name="Plewe S."/>
            <person name="Sproer C."/>
            <person name="Bunk B."/>
            <person name="Schulz-Vogt H.N."/>
        </authorList>
    </citation>
    <scope>NUCLEOTIDE SEQUENCE [LARGE SCALE GENOMIC DNA]</scope>
    <source>
        <strain evidence="1 2">SoZ1</strain>
    </source>
</reference>
<keyword evidence="2" id="KW-1185">Reference proteome</keyword>
<dbReference type="RefSeq" id="WP_194367524.1">
    <property type="nucleotide sequence ID" value="NZ_CP054493.1"/>
</dbReference>